<keyword evidence="3" id="KW-1185">Reference proteome</keyword>
<proteinExistence type="predicted"/>
<comment type="caution">
    <text evidence="2">The sequence shown here is derived from an EMBL/GenBank/DDBJ whole genome shotgun (WGS) entry which is preliminary data.</text>
</comment>
<evidence type="ECO:0000256" key="1">
    <source>
        <dbReference type="SAM" id="MobiDB-lite"/>
    </source>
</evidence>
<dbReference type="EMBL" id="JBBPFD010000001">
    <property type="protein sequence ID" value="KAK7945431.1"/>
    <property type="molecule type" value="Genomic_DNA"/>
</dbReference>
<gene>
    <name evidence="2" type="ORF">WMY93_001159</name>
</gene>
<protein>
    <submittedName>
        <fullName evidence="2">Uncharacterized protein</fullName>
    </submittedName>
</protein>
<organism evidence="2 3">
    <name type="scientific">Mugilogobius chulae</name>
    <name type="common">yellowstripe goby</name>
    <dbReference type="NCBI Taxonomy" id="88201"/>
    <lineage>
        <taxon>Eukaryota</taxon>
        <taxon>Metazoa</taxon>
        <taxon>Chordata</taxon>
        <taxon>Craniata</taxon>
        <taxon>Vertebrata</taxon>
        <taxon>Euteleostomi</taxon>
        <taxon>Actinopterygii</taxon>
        <taxon>Neopterygii</taxon>
        <taxon>Teleostei</taxon>
        <taxon>Neoteleostei</taxon>
        <taxon>Acanthomorphata</taxon>
        <taxon>Gobiaria</taxon>
        <taxon>Gobiiformes</taxon>
        <taxon>Gobioidei</taxon>
        <taxon>Gobiidae</taxon>
        <taxon>Gobionellinae</taxon>
        <taxon>Mugilogobius</taxon>
    </lineage>
</organism>
<feature type="compositionally biased region" description="Polar residues" evidence="1">
    <location>
        <begin position="167"/>
        <end position="178"/>
    </location>
</feature>
<sequence length="226" mass="24095">MPVPGALGHYTRDHGDSLANQKREMVGVLLDAAMVAVGLVVVAWPGRGAEVGAPGANGGKPSPHRLHRHRHCLLTLGLDGVGVSRPAEQRATGLAAVGEGAVSQMSRVHRVQREVHRGILHQIQNLQMAPVALPQERETCGVTVQGSQSLFCKFKCLKFLAQAQTSPSQVPTGTQGKAASSFRPGSSSRSYTHVCSGLNPTSNPRKHRDCAMVKQCKDRDSWGECA</sequence>
<feature type="compositionally biased region" description="Low complexity" evidence="1">
    <location>
        <begin position="180"/>
        <end position="190"/>
    </location>
</feature>
<evidence type="ECO:0000313" key="2">
    <source>
        <dbReference type="EMBL" id="KAK7945431.1"/>
    </source>
</evidence>
<dbReference type="AlphaFoldDB" id="A0AAW0Q2W0"/>
<dbReference type="Proteomes" id="UP001460270">
    <property type="component" value="Unassembled WGS sequence"/>
</dbReference>
<feature type="region of interest" description="Disordered" evidence="1">
    <location>
        <begin position="167"/>
        <end position="206"/>
    </location>
</feature>
<reference evidence="3" key="1">
    <citation type="submission" date="2024-04" db="EMBL/GenBank/DDBJ databases">
        <title>Salinicola lusitanus LLJ914,a marine bacterium isolated from the Okinawa Trough.</title>
        <authorList>
            <person name="Li J."/>
        </authorList>
    </citation>
    <scope>NUCLEOTIDE SEQUENCE [LARGE SCALE GENOMIC DNA]</scope>
</reference>
<accession>A0AAW0Q2W0</accession>
<evidence type="ECO:0000313" key="3">
    <source>
        <dbReference type="Proteomes" id="UP001460270"/>
    </source>
</evidence>
<name>A0AAW0Q2W0_9GOBI</name>